<proteinExistence type="predicted"/>
<reference evidence="2" key="1">
    <citation type="submission" date="2020-05" db="EMBL/GenBank/DDBJ databases">
        <title>Mycena genomes resolve the evolution of fungal bioluminescence.</title>
        <authorList>
            <person name="Tsai I.J."/>
        </authorList>
    </citation>
    <scope>NUCLEOTIDE SEQUENCE</scope>
    <source>
        <strain evidence="2">160909Yilan</strain>
    </source>
</reference>
<comment type="caution">
    <text evidence="2">The sequence shown here is derived from an EMBL/GenBank/DDBJ whole genome shotgun (WGS) entry which is preliminary data.</text>
</comment>
<feature type="chain" id="PRO_5034678666" description="Extradiol ring-cleavage dioxygenase class III enzyme subunit B domain-containing protein" evidence="1">
    <location>
        <begin position="19"/>
        <end position="108"/>
    </location>
</feature>
<keyword evidence="1" id="KW-0732">Signal</keyword>
<dbReference type="Proteomes" id="UP000623467">
    <property type="component" value="Unassembled WGS sequence"/>
</dbReference>
<keyword evidence="3" id="KW-1185">Reference proteome</keyword>
<dbReference type="EMBL" id="JACAZH010000007">
    <property type="protein sequence ID" value="KAF7363921.1"/>
    <property type="molecule type" value="Genomic_DNA"/>
</dbReference>
<dbReference type="AlphaFoldDB" id="A0A8H6YT99"/>
<sequence>MRILLFTTALFILSLVSAFYLAQSNFNILPLLSRILPSRYKSYNYSPSVTANMTDAAINLKVLQEKWRKNLEELPSTPANIPAFFFAHGSPMLAFAPRQRGETPSAGS</sequence>
<evidence type="ECO:0000256" key="1">
    <source>
        <dbReference type="SAM" id="SignalP"/>
    </source>
</evidence>
<feature type="signal peptide" evidence="1">
    <location>
        <begin position="1"/>
        <end position="18"/>
    </location>
</feature>
<accession>A0A8H6YT99</accession>
<evidence type="ECO:0008006" key="4">
    <source>
        <dbReference type="Google" id="ProtNLM"/>
    </source>
</evidence>
<organism evidence="2 3">
    <name type="scientific">Mycena sanguinolenta</name>
    <dbReference type="NCBI Taxonomy" id="230812"/>
    <lineage>
        <taxon>Eukaryota</taxon>
        <taxon>Fungi</taxon>
        <taxon>Dikarya</taxon>
        <taxon>Basidiomycota</taxon>
        <taxon>Agaricomycotina</taxon>
        <taxon>Agaricomycetes</taxon>
        <taxon>Agaricomycetidae</taxon>
        <taxon>Agaricales</taxon>
        <taxon>Marasmiineae</taxon>
        <taxon>Mycenaceae</taxon>
        <taxon>Mycena</taxon>
    </lineage>
</organism>
<protein>
    <recommendedName>
        <fullName evidence="4">Extradiol ring-cleavage dioxygenase class III enzyme subunit B domain-containing protein</fullName>
    </recommendedName>
</protein>
<gene>
    <name evidence="2" type="ORF">MSAN_01050200</name>
</gene>
<evidence type="ECO:0000313" key="2">
    <source>
        <dbReference type="EMBL" id="KAF7363921.1"/>
    </source>
</evidence>
<evidence type="ECO:0000313" key="3">
    <source>
        <dbReference type="Proteomes" id="UP000623467"/>
    </source>
</evidence>
<name>A0A8H6YT99_9AGAR</name>